<comment type="subunit">
    <text evidence="10">Monomer. Associates with 30S ribosomal subunit, binds 16S rRNA.</text>
</comment>
<dbReference type="InterPro" id="IPR010914">
    <property type="entry name" value="RsgA_GTPase_dom"/>
</dbReference>
<feature type="binding site" evidence="10">
    <location>
        <position position="318"/>
    </location>
    <ligand>
        <name>Zn(2+)</name>
        <dbReference type="ChEBI" id="CHEBI:29105"/>
    </ligand>
</feature>
<evidence type="ECO:0000256" key="1">
    <source>
        <dbReference type="ARBA" id="ARBA00022490"/>
    </source>
</evidence>
<dbReference type="PROSITE" id="PS51721">
    <property type="entry name" value="G_CP"/>
    <property type="match status" value="1"/>
</dbReference>
<dbReference type="PANTHER" id="PTHR32120">
    <property type="entry name" value="SMALL RIBOSOMAL SUBUNIT BIOGENESIS GTPASE RSGA"/>
    <property type="match status" value="1"/>
</dbReference>
<feature type="binding site" evidence="10">
    <location>
        <position position="313"/>
    </location>
    <ligand>
        <name>Zn(2+)</name>
        <dbReference type="ChEBI" id="CHEBI:29105"/>
    </ligand>
</feature>
<dbReference type="RefSeq" id="WP_380188321.1">
    <property type="nucleotide sequence ID" value="NZ_JBHTBQ010000026.1"/>
</dbReference>
<reference evidence="14" key="1">
    <citation type="journal article" date="2019" name="Int. J. Syst. Evol. Microbiol.">
        <title>The Global Catalogue of Microorganisms (GCM) 10K type strain sequencing project: providing services to taxonomists for standard genome sequencing and annotation.</title>
        <authorList>
            <consortium name="The Broad Institute Genomics Platform"/>
            <consortium name="The Broad Institute Genome Sequencing Center for Infectious Disease"/>
            <person name="Wu L."/>
            <person name="Ma J."/>
        </authorList>
    </citation>
    <scope>NUCLEOTIDE SEQUENCE [LARGE SCALE GENOMIC DNA]</scope>
    <source>
        <strain evidence="14">CCUG 62945</strain>
    </source>
</reference>
<dbReference type="InterPro" id="IPR027417">
    <property type="entry name" value="P-loop_NTPase"/>
</dbReference>
<keyword evidence="5 10" id="KW-0547">Nucleotide-binding</keyword>
<dbReference type="Pfam" id="PF03193">
    <property type="entry name" value="RsgA_GTPase"/>
    <property type="match status" value="1"/>
</dbReference>
<evidence type="ECO:0000256" key="7">
    <source>
        <dbReference type="ARBA" id="ARBA00022833"/>
    </source>
</evidence>
<dbReference type="NCBIfam" id="TIGR00157">
    <property type="entry name" value="ribosome small subunit-dependent GTPase A"/>
    <property type="match status" value="1"/>
</dbReference>
<dbReference type="InterPro" id="IPR004881">
    <property type="entry name" value="Ribosome_biogen_GTPase_RsgA"/>
</dbReference>
<comment type="subcellular location">
    <subcellularLocation>
        <location evidence="10">Cytoplasm</location>
    </subcellularLocation>
</comment>
<dbReference type="PROSITE" id="PS50936">
    <property type="entry name" value="ENGC_GTPASE"/>
    <property type="match status" value="1"/>
</dbReference>
<dbReference type="EC" id="3.6.1.-" evidence="10"/>
<evidence type="ECO:0000256" key="10">
    <source>
        <dbReference type="HAMAP-Rule" id="MF_01820"/>
    </source>
</evidence>
<dbReference type="SUPFAM" id="SSF52540">
    <property type="entry name" value="P-loop containing nucleoside triphosphate hydrolases"/>
    <property type="match status" value="1"/>
</dbReference>
<evidence type="ECO:0000256" key="9">
    <source>
        <dbReference type="ARBA" id="ARBA00023134"/>
    </source>
</evidence>
<evidence type="ECO:0000256" key="3">
    <source>
        <dbReference type="ARBA" id="ARBA00022723"/>
    </source>
</evidence>
<keyword evidence="7 10" id="KW-0862">Zinc</keyword>
<keyword evidence="3 10" id="KW-0479">Metal-binding</keyword>
<evidence type="ECO:0000256" key="8">
    <source>
        <dbReference type="ARBA" id="ARBA00022884"/>
    </source>
</evidence>
<dbReference type="HAMAP" id="MF_01820">
    <property type="entry name" value="GTPase_RsgA"/>
    <property type="match status" value="1"/>
</dbReference>
<evidence type="ECO:0000256" key="6">
    <source>
        <dbReference type="ARBA" id="ARBA00022801"/>
    </source>
</evidence>
<gene>
    <name evidence="10 13" type="primary">rsgA</name>
    <name evidence="13" type="ORF">ACFQNF_12690</name>
</gene>
<keyword evidence="14" id="KW-1185">Reference proteome</keyword>
<comment type="cofactor">
    <cofactor evidence="10">
        <name>Zn(2+)</name>
        <dbReference type="ChEBI" id="CHEBI:29105"/>
    </cofactor>
    <text evidence="10">Binds 1 zinc ion per subunit.</text>
</comment>
<organism evidence="13 14">
    <name type="scientific">Iodobacter arcticus</name>
    <dbReference type="NCBI Taxonomy" id="590593"/>
    <lineage>
        <taxon>Bacteria</taxon>
        <taxon>Pseudomonadati</taxon>
        <taxon>Pseudomonadota</taxon>
        <taxon>Betaproteobacteria</taxon>
        <taxon>Neisseriales</taxon>
        <taxon>Chitinibacteraceae</taxon>
        <taxon>Iodobacter</taxon>
    </lineage>
</organism>
<name>A0ABW2R3E0_9NEIS</name>
<keyword evidence="1 10" id="KW-0963">Cytoplasm</keyword>
<evidence type="ECO:0000313" key="14">
    <source>
        <dbReference type="Proteomes" id="UP001596473"/>
    </source>
</evidence>
<feature type="domain" description="EngC GTPase" evidence="11">
    <location>
        <begin position="140"/>
        <end position="288"/>
    </location>
</feature>
<keyword evidence="8 10" id="KW-0694">RNA-binding</keyword>
<dbReference type="Gene3D" id="1.10.40.50">
    <property type="entry name" value="Probable gtpase engc, domain 3"/>
    <property type="match status" value="1"/>
</dbReference>
<dbReference type="EMBL" id="JBHTBQ010000026">
    <property type="protein sequence ID" value="MFC7420727.1"/>
    <property type="molecule type" value="Genomic_DNA"/>
</dbReference>
<sequence>MYPSIEKLRAIGFDQHALQAFHISQQLAHTSHIQRDLVMDQHALQAFHLAQSEQSTKPLQLARISNIQRDHVLLHDGEAESPARLRPALHHHLHASGETLAVGDWVLFSPQDDAWVETILPARNRLCRRNAEGQRQALVANIDLALLVMGLDHDFNLRRLDRYLTLCLSNEVIPLLVLTKADCSPQVAEKMAQARAHLPAHIELLALDGRGDLAREALLPWLAAGQTVVLLGSSGAGKSTLTNTLISAQVQDTGAVRLDDSRGRHTTTSRSLHLCPNGACIIDTPGLRTISLDSDEAGIHAAFADIAALAEHCRFRDCQHRDEPDCAVRDQISSDRLKSFHKLLRELGRESQTPLQKQAQLAVWKIRSKSARAQRKNQID</sequence>
<keyword evidence="2 10" id="KW-0690">Ribosome biogenesis</keyword>
<feature type="binding site" evidence="10">
    <location>
        <position position="320"/>
    </location>
    <ligand>
        <name>Zn(2+)</name>
        <dbReference type="ChEBI" id="CHEBI:29105"/>
    </ligand>
</feature>
<feature type="binding site" evidence="10">
    <location>
        <position position="326"/>
    </location>
    <ligand>
        <name>Zn(2+)</name>
        <dbReference type="ChEBI" id="CHEBI:29105"/>
    </ligand>
</feature>
<keyword evidence="6 10" id="KW-0378">Hydrolase</keyword>
<feature type="binding site" evidence="10">
    <location>
        <begin position="179"/>
        <end position="182"/>
    </location>
    <ligand>
        <name>GTP</name>
        <dbReference type="ChEBI" id="CHEBI:37565"/>
    </ligand>
</feature>
<evidence type="ECO:0000256" key="2">
    <source>
        <dbReference type="ARBA" id="ARBA00022517"/>
    </source>
</evidence>
<dbReference type="Proteomes" id="UP001596473">
    <property type="component" value="Unassembled WGS sequence"/>
</dbReference>
<dbReference type="PANTHER" id="PTHR32120:SF10">
    <property type="entry name" value="SMALL RIBOSOMAL SUBUNIT BIOGENESIS GTPASE RSGA"/>
    <property type="match status" value="1"/>
</dbReference>
<keyword evidence="9 10" id="KW-0342">GTP-binding</keyword>
<dbReference type="InterPro" id="IPR030378">
    <property type="entry name" value="G_CP_dom"/>
</dbReference>
<feature type="binding site" evidence="10">
    <location>
        <begin position="232"/>
        <end position="240"/>
    </location>
    <ligand>
        <name>GTP</name>
        <dbReference type="ChEBI" id="CHEBI:37565"/>
    </ligand>
</feature>
<comment type="caution">
    <text evidence="13">The sequence shown here is derived from an EMBL/GenBank/DDBJ whole genome shotgun (WGS) entry which is preliminary data.</text>
</comment>
<evidence type="ECO:0000259" key="11">
    <source>
        <dbReference type="PROSITE" id="PS50936"/>
    </source>
</evidence>
<evidence type="ECO:0000256" key="4">
    <source>
        <dbReference type="ARBA" id="ARBA00022730"/>
    </source>
</evidence>
<evidence type="ECO:0000259" key="12">
    <source>
        <dbReference type="PROSITE" id="PS51721"/>
    </source>
</evidence>
<evidence type="ECO:0000313" key="13">
    <source>
        <dbReference type="EMBL" id="MFC7420727.1"/>
    </source>
</evidence>
<comment type="function">
    <text evidence="10">One of several proteins that assist in the late maturation steps of the functional core of the 30S ribosomal subunit. Helps release RbfA from mature subunits. May play a role in the assembly of ribosomal proteins into the subunit. Circularly permuted GTPase that catalyzes slow GTP hydrolysis, GTPase activity is stimulated by the 30S ribosomal subunit.</text>
</comment>
<accession>A0ABW2R3E0</accession>
<dbReference type="CDD" id="cd01854">
    <property type="entry name" value="YjeQ_EngC"/>
    <property type="match status" value="1"/>
</dbReference>
<dbReference type="Gene3D" id="3.40.50.300">
    <property type="entry name" value="P-loop containing nucleotide triphosphate hydrolases"/>
    <property type="match status" value="1"/>
</dbReference>
<proteinExistence type="inferred from homology"/>
<comment type="similarity">
    <text evidence="10">Belongs to the TRAFAC class YlqF/YawG GTPase family. RsgA subfamily.</text>
</comment>
<evidence type="ECO:0000256" key="5">
    <source>
        <dbReference type="ARBA" id="ARBA00022741"/>
    </source>
</evidence>
<protein>
    <recommendedName>
        <fullName evidence="10">Small ribosomal subunit biogenesis GTPase RsgA</fullName>
        <ecNumber evidence="10">3.6.1.-</ecNumber>
    </recommendedName>
</protein>
<keyword evidence="4 10" id="KW-0699">rRNA-binding</keyword>
<feature type="domain" description="CP-type G" evidence="12">
    <location>
        <begin position="131"/>
        <end position="290"/>
    </location>
</feature>